<evidence type="ECO:0000313" key="1">
    <source>
        <dbReference type="EMBL" id="KAF3947690.1"/>
    </source>
</evidence>
<accession>A0A8J4QC35</accession>
<keyword evidence="2" id="KW-1185">Reference proteome</keyword>
<dbReference type="EMBL" id="JRKL02007485">
    <property type="protein sequence ID" value="KAF3947690.1"/>
    <property type="molecule type" value="Genomic_DNA"/>
</dbReference>
<proteinExistence type="predicted"/>
<dbReference type="AlphaFoldDB" id="A0A8J4QC35"/>
<comment type="caution">
    <text evidence="1">The sequence shown here is derived from an EMBL/GenBank/DDBJ whole genome shotgun (WGS) entry which is preliminary data.</text>
</comment>
<dbReference type="OrthoDB" id="1745619at2759"/>
<feature type="non-terminal residue" evidence="1">
    <location>
        <position position="1"/>
    </location>
</feature>
<protein>
    <submittedName>
        <fullName evidence="1">Uncharacterized protein</fullName>
    </submittedName>
</protein>
<name>A0A8J4QC35_9ROSI</name>
<dbReference type="Proteomes" id="UP000737018">
    <property type="component" value="Unassembled WGS sequence"/>
</dbReference>
<gene>
    <name evidence="1" type="ORF">CMV_026205</name>
</gene>
<organism evidence="1 2">
    <name type="scientific">Castanea mollissima</name>
    <name type="common">Chinese chestnut</name>
    <dbReference type="NCBI Taxonomy" id="60419"/>
    <lineage>
        <taxon>Eukaryota</taxon>
        <taxon>Viridiplantae</taxon>
        <taxon>Streptophyta</taxon>
        <taxon>Embryophyta</taxon>
        <taxon>Tracheophyta</taxon>
        <taxon>Spermatophyta</taxon>
        <taxon>Magnoliopsida</taxon>
        <taxon>eudicotyledons</taxon>
        <taxon>Gunneridae</taxon>
        <taxon>Pentapetalae</taxon>
        <taxon>rosids</taxon>
        <taxon>fabids</taxon>
        <taxon>Fagales</taxon>
        <taxon>Fagaceae</taxon>
        <taxon>Castanea</taxon>
    </lineage>
</organism>
<reference evidence="1" key="1">
    <citation type="submission" date="2020-03" db="EMBL/GenBank/DDBJ databases">
        <title>Castanea mollissima Vanexum genome sequencing.</title>
        <authorList>
            <person name="Staton M."/>
        </authorList>
    </citation>
    <scope>NUCLEOTIDE SEQUENCE</scope>
    <source>
        <tissue evidence="1">Leaf</tissue>
    </source>
</reference>
<sequence length="77" mass="9064">VRQESPEVIEKRSRLLCYEDAPEILIENTGSNEIRGITVCLPKRKNMKLNLEKMRNLKYLKVRNPHKIGRAFREVSI</sequence>
<evidence type="ECO:0000313" key="2">
    <source>
        <dbReference type="Proteomes" id="UP000737018"/>
    </source>
</evidence>